<keyword evidence="3" id="KW-0378">Hydrolase</keyword>
<evidence type="ECO:0000313" key="3">
    <source>
        <dbReference type="EMBL" id="MBJ6368267.1"/>
    </source>
</evidence>
<dbReference type="PROSITE" id="PS51762">
    <property type="entry name" value="GH16_2"/>
    <property type="match status" value="1"/>
</dbReference>
<accession>A0A8J7IFS9</accession>
<protein>
    <submittedName>
        <fullName evidence="3">Glycoside hydrolase family 16 protein</fullName>
    </submittedName>
</protein>
<reference evidence="3" key="1">
    <citation type="submission" date="2020-12" db="EMBL/GenBank/DDBJ databases">
        <title>Snuella sp. nov., isolated from sediment in Incheon.</title>
        <authorList>
            <person name="Kim W."/>
        </authorList>
    </citation>
    <scope>NUCLEOTIDE SEQUENCE</scope>
    <source>
        <strain evidence="3">CAU 1569</strain>
    </source>
</reference>
<feature type="domain" description="GH16" evidence="2">
    <location>
        <begin position="47"/>
        <end position="296"/>
    </location>
</feature>
<dbReference type="RefSeq" id="WP_199115031.1">
    <property type="nucleotide sequence ID" value="NZ_JAELVQ010000010.1"/>
</dbReference>
<dbReference type="CDD" id="cd08023">
    <property type="entry name" value="GH16_laminarinase_like"/>
    <property type="match status" value="1"/>
</dbReference>
<organism evidence="3 4">
    <name type="scientific">Snuella sedimenti</name>
    <dbReference type="NCBI Taxonomy" id="2798802"/>
    <lineage>
        <taxon>Bacteria</taxon>
        <taxon>Pseudomonadati</taxon>
        <taxon>Bacteroidota</taxon>
        <taxon>Flavobacteriia</taxon>
        <taxon>Flavobacteriales</taxon>
        <taxon>Flavobacteriaceae</taxon>
        <taxon>Snuella</taxon>
    </lineage>
</organism>
<dbReference type="PROSITE" id="PS51257">
    <property type="entry name" value="PROKAR_LIPOPROTEIN"/>
    <property type="match status" value="1"/>
</dbReference>
<proteinExistence type="inferred from homology"/>
<dbReference type="Gene3D" id="2.60.120.200">
    <property type="match status" value="1"/>
</dbReference>
<dbReference type="GO" id="GO:0004553">
    <property type="term" value="F:hydrolase activity, hydrolyzing O-glycosyl compounds"/>
    <property type="evidence" value="ECO:0007669"/>
    <property type="project" value="InterPro"/>
</dbReference>
<evidence type="ECO:0000313" key="4">
    <source>
        <dbReference type="Proteomes" id="UP000610931"/>
    </source>
</evidence>
<dbReference type="PANTHER" id="PTHR10963:SF55">
    <property type="entry name" value="GLYCOSIDE HYDROLASE FAMILY 16 PROTEIN"/>
    <property type="match status" value="1"/>
</dbReference>
<dbReference type="InterPro" id="IPR050546">
    <property type="entry name" value="Glycosyl_Hydrlase_16"/>
</dbReference>
<comment type="similarity">
    <text evidence="1">Belongs to the glycosyl hydrolase 16 family.</text>
</comment>
<name>A0A8J7IFS9_9FLAO</name>
<dbReference type="Proteomes" id="UP000610931">
    <property type="component" value="Unassembled WGS sequence"/>
</dbReference>
<dbReference type="SUPFAM" id="SSF49899">
    <property type="entry name" value="Concanavalin A-like lectins/glucanases"/>
    <property type="match status" value="1"/>
</dbReference>
<gene>
    <name evidence="3" type="ORF">JF259_09230</name>
</gene>
<dbReference type="AlphaFoldDB" id="A0A8J7IFS9"/>
<dbReference type="InterPro" id="IPR013320">
    <property type="entry name" value="ConA-like_dom_sf"/>
</dbReference>
<dbReference type="EMBL" id="JAELVQ010000010">
    <property type="protein sequence ID" value="MBJ6368267.1"/>
    <property type="molecule type" value="Genomic_DNA"/>
</dbReference>
<dbReference type="PANTHER" id="PTHR10963">
    <property type="entry name" value="GLYCOSYL HYDROLASE-RELATED"/>
    <property type="match status" value="1"/>
</dbReference>
<keyword evidence="4" id="KW-1185">Reference proteome</keyword>
<comment type="caution">
    <text evidence="3">The sequence shown here is derived from an EMBL/GenBank/DDBJ whole genome shotgun (WGS) entry which is preliminary data.</text>
</comment>
<evidence type="ECO:0000259" key="2">
    <source>
        <dbReference type="PROSITE" id="PS51762"/>
    </source>
</evidence>
<evidence type="ECO:0000256" key="1">
    <source>
        <dbReference type="ARBA" id="ARBA00006865"/>
    </source>
</evidence>
<dbReference type="Pfam" id="PF00722">
    <property type="entry name" value="Glyco_hydro_16"/>
    <property type="match status" value="1"/>
</dbReference>
<dbReference type="GO" id="GO:0005975">
    <property type="term" value="P:carbohydrate metabolic process"/>
    <property type="evidence" value="ECO:0007669"/>
    <property type="project" value="InterPro"/>
</dbReference>
<sequence>MKTLLKEGGTTNRKKKIPLLFFLGTLSAFISCSNPTDEESEMLSEDLTDKGKPSPTFNLVYDEEFNGNAYDTNYWTSYQTQSWSSAWNHYVVPNDPILAEVKDGHLYMRARWNTETDLPETGAIQTLDKFSFTYGKIEVKAKFTSSGQGGWPAIWLMPQTPVFSGWPDGGEIDIMEHLNTDSFIYQVVHQSDSGGNHLSASQTTSIALNDYNTYGIVKTPGKIEFYVNDNLTMTHRASGKDSKKWPFDTDFYIILNYACADKGQSGMYFWPGNVTSTDGFPYEMAIDYLKVWELVE</sequence>
<dbReference type="InterPro" id="IPR000757">
    <property type="entry name" value="Beta-glucanase-like"/>
</dbReference>